<proteinExistence type="predicted"/>
<accession>A0A1G2U5F5</accession>
<organism evidence="2 3">
    <name type="scientific">Candidatus Zambryskibacteria bacterium RIFCSPLOWO2_01_FULL_45_21</name>
    <dbReference type="NCBI Taxonomy" id="1802761"/>
    <lineage>
        <taxon>Bacteria</taxon>
        <taxon>Candidatus Zambryskiibacteriota</taxon>
    </lineage>
</organism>
<feature type="signal peptide" evidence="1">
    <location>
        <begin position="1"/>
        <end position="15"/>
    </location>
</feature>
<dbReference type="EMBL" id="MHWE01000010">
    <property type="protein sequence ID" value="OHB04160.1"/>
    <property type="molecule type" value="Genomic_DNA"/>
</dbReference>
<keyword evidence="1" id="KW-0732">Signal</keyword>
<comment type="caution">
    <text evidence="2">The sequence shown here is derived from an EMBL/GenBank/DDBJ whole genome shotgun (WGS) entry which is preliminary data.</text>
</comment>
<dbReference type="Proteomes" id="UP000176800">
    <property type="component" value="Unassembled WGS sequence"/>
</dbReference>
<reference evidence="2 3" key="1">
    <citation type="journal article" date="2016" name="Nat. Commun.">
        <title>Thousands of microbial genomes shed light on interconnected biogeochemical processes in an aquifer system.</title>
        <authorList>
            <person name="Anantharaman K."/>
            <person name="Brown C.T."/>
            <person name="Hug L.A."/>
            <person name="Sharon I."/>
            <person name="Castelle C.J."/>
            <person name="Probst A.J."/>
            <person name="Thomas B.C."/>
            <person name="Singh A."/>
            <person name="Wilkins M.J."/>
            <person name="Karaoz U."/>
            <person name="Brodie E.L."/>
            <person name="Williams K.H."/>
            <person name="Hubbard S.S."/>
            <person name="Banfield J.F."/>
        </authorList>
    </citation>
    <scope>NUCLEOTIDE SEQUENCE [LARGE SCALE GENOMIC DNA]</scope>
</reference>
<protein>
    <submittedName>
        <fullName evidence="2">Uncharacterized protein</fullName>
    </submittedName>
</protein>
<sequence length="208" mass="22606">MAVCLLFGLSSSAFAQWKISGLKVSSGQDAISSGIAGTVQFQNGHGAGEFVVQSEQAWFLYGPTWEKGALSGQLAGSFGHFQESPWVGPYLYLDWKIEALWSIAGSAPSIFVLEWPAFFAWEPRDWDDDVPNPESIFIGNFTMAGVNVGPMGFSVGRLDFLDDPLNWLYGASYTLRLGGQTALISSATWNSNAAKWMLLMGASWKPSS</sequence>
<gene>
    <name evidence="2" type="ORF">A3B14_01975</name>
</gene>
<feature type="chain" id="PRO_5012520456" evidence="1">
    <location>
        <begin position="16"/>
        <end position="208"/>
    </location>
</feature>
<evidence type="ECO:0000313" key="2">
    <source>
        <dbReference type="EMBL" id="OHB04160.1"/>
    </source>
</evidence>
<evidence type="ECO:0000256" key="1">
    <source>
        <dbReference type="SAM" id="SignalP"/>
    </source>
</evidence>
<dbReference type="AlphaFoldDB" id="A0A1G2U5F5"/>
<name>A0A1G2U5F5_9BACT</name>
<evidence type="ECO:0000313" key="3">
    <source>
        <dbReference type="Proteomes" id="UP000176800"/>
    </source>
</evidence>